<keyword evidence="3 11" id="KW-0285">Flavoprotein</keyword>
<proteinExistence type="inferred from homology"/>
<comment type="cofactor">
    <cofactor evidence="1 11">
        <name>FMN</name>
        <dbReference type="ChEBI" id="CHEBI:58210"/>
    </cofactor>
</comment>
<dbReference type="GO" id="GO:0070402">
    <property type="term" value="F:NADPH binding"/>
    <property type="evidence" value="ECO:0007669"/>
    <property type="project" value="UniProtKB-UniRule"/>
</dbReference>
<evidence type="ECO:0000256" key="7">
    <source>
        <dbReference type="ARBA" id="ARBA00022857"/>
    </source>
</evidence>
<gene>
    <name evidence="11" type="primary">fni</name>
    <name evidence="13" type="ORF">HON47_05425</name>
</gene>
<evidence type="ECO:0000256" key="2">
    <source>
        <dbReference type="ARBA" id="ARBA00022490"/>
    </source>
</evidence>
<evidence type="ECO:0000256" key="3">
    <source>
        <dbReference type="ARBA" id="ARBA00022630"/>
    </source>
</evidence>
<evidence type="ECO:0000256" key="11">
    <source>
        <dbReference type="HAMAP-Rule" id="MF_00354"/>
    </source>
</evidence>
<comment type="subcellular location">
    <subcellularLocation>
        <location evidence="11">Cytoplasm</location>
    </subcellularLocation>
</comment>
<dbReference type="EMBL" id="JABJNZ010000067">
    <property type="protein sequence ID" value="MBT4870988.1"/>
    <property type="molecule type" value="Genomic_DNA"/>
</dbReference>
<feature type="binding site" evidence="11">
    <location>
        <position position="191"/>
    </location>
    <ligand>
        <name>FMN</name>
        <dbReference type="ChEBI" id="CHEBI:58210"/>
    </ligand>
</feature>
<dbReference type="InterPro" id="IPR011179">
    <property type="entry name" value="IPdP_isomerase"/>
</dbReference>
<dbReference type="PIRSF" id="PIRSF003314">
    <property type="entry name" value="IPP_isomerase"/>
    <property type="match status" value="1"/>
</dbReference>
<comment type="caution">
    <text evidence="13">The sequence shown here is derived from an EMBL/GenBank/DDBJ whole genome shotgun (WGS) entry which is preliminary data.</text>
</comment>
<dbReference type="GO" id="GO:0010181">
    <property type="term" value="F:FMN binding"/>
    <property type="evidence" value="ECO:0007669"/>
    <property type="project" value="UniProtKB-UniRule"/>
</dbReference>
<evidence type="ECO:0000256" key="8">
    <source>
        <dbReference type="ARBA" id="ARBA00023229"/>
    </source>
</evidence>
<comment type="subunit">
    <text evidence="10 11">Homooctamer. Dimer of tetramers.</text>
</comment>
<comment type="caution">
    <text evidence="11">Lacks conserved residue(s) required for the propagation of feature annotation.</text>
</comment>
<dbReference type="CDD" id="cd02811">
    <property type="entry name" value="IDI-2_FMN"/>
    <property type="match status" value="1"/>
</dbReference>
<evidence type="ECO:0000256" key="9">
    <source>
        <dbReference type="ARBA" id="ARBA00023235"/>
    </source>
</evidence>
<feature type="binding site" evidence="11">
    <location>
        <position position="125"/>
    </location>
    <ligand>
        <name>FMN</name>
        <dbReference type="ChEBI" id="CHEBI:58210"/>
    </ligand>
</feature>
<evidence type="ECO:0000256" key="10">
    <source>
        <dbReference type="ARBA" id="ARBA00025810"/>
    </source>
</evidence>
<evidence type="ECO:0000256" key="6">
    <source>
        <dbReference type="ARBA" id="ARBA00022842"/>
    </source>
</evidence>
<feature type="binding site" evidence="11">
    <location>
        <position position="159"/>
    </location>
    <ligand>
        <name>substrate</name>
    </ligand>
</feature>
<dbReference type="SUPFAM" id="SSF51395">
    <property type="entry name" value="FMN-linked oxidoreductases"/>
    <property type="match status" value="1"/>
</dbReference>
<comment type="cofactor">
    <cofactor evidence="11">
        <name>NADPH</name>
        <dbReference type="ChEBI" id="CHEBI:57783"/>
    </cofactor>
</comment>
<keyword evidence="9 11" id="KW-0413">Isomerase</keyword>
<feature type="domain" description="FMN-dependent dehydrogenase" evidence="12">
    <location>
        <begin position="174"/>
        <end position="332"/>
    </location>
</feature>
<evidence type="ECO:0000313" key="14">
    <source>
        <dbReference type="Proteomes" id="UP000722459"/>
    </source>
</evidence>
<comment type="function">
    <text evidence="11">Involved in the biosynthesis of isoprenoids. Catalyzes the 1,3-allylic rearrangement of the homoallylic substrate isopentenyl (IPP) to its allylic isomer, dimethylallyl diphosphate (DMAPP).</text>
</comment>
<accession>A0A8T5GGX2</accession>
<dbReference type="Pfam" id="PF01070">
    <property type="entry name" value="FMN_dh"/>
    <property type="match status" value="2"/>
</dbReference>
<protein>
    <recommendedName>
        <fullName evidence="11">Isopentenyl-diphosphate delta-isomerase</fullName>
        <shortName evidence="11">IPP isomerase</shortName>
        <ecNumber evidence="11">5.3.3.2</ecNumber>
    </recommendedName>
    <alternativeName>
        <fullName evidence="11">Isopentenyl diphosphate:dimethylallyl diphosphate isomerase</fullName>
    </alternativeName>
    <alternativeName>
        <fullName evidence="11">Isopentenyl pyrophosphate isomerase</fullName>
    </alternativeName>
    <alternativeName>
        <fullName evidence="11">Type 2 isopentenyl diphosphate isomerase</fullName>
        <shortName evidence="11">IDI-2</shortName>
    </alternativeName>
</protein>
<comment type="catalytic activity">
    <reaction evidence="11">
        <text>isopentenyl diphosphate = dimethylallyl diphosphate</text>
        <dbReference type="Rhea" id="RHEA:23284"/>
        <dbReference type="ChEBI" id="CHEBI:57623"/>
        <dbReference type="ChEBI" id="CHEBI:128769"/>
        <dbReference type="EC" id="5.3.3.2"/>
    </reaction>
</comment>
<keyword evidence="7 11" id="KW-0521">NADP</keyword>
<feature type="binding site" evidence="11">
    <location>
        <begin position="67"/>
        <end position="69"/>
    </location>
    <ligand>
        <name>FMN</name>
        <dbReference type="ChEBI" id="CHEBI:58210"/>
    </ligand>
</feature>
<evidence type="ECO:0000313" key="13">
    <source>
        <dbReference type="EMBL" id="MBT4870988.1"/>
    </source>
</evidence>
<feature type="binding site" evidence="11">
    <location>
        <begin position="289"/>
        <end position="290"/>
    </location>
    <ligand>
        <name>FMN</name>
        <dbReference type="ChEBI" id="CHEBI:58210"/>
    </ligand>
</feature>
<name>A0A8T5GGX2_9ARCH</name>
<feature type="domain" description="FMN-dependent dehydrogenase" evidence="12">
    <location>
        <begin position="5"/>
        <end position="99"/>
    </location>
</feature>
<dbReference type="PANTHER" id="PTHR43665:SF1">
    <property type="entry name" value="ISOPENTENYL-DIPHOSPHATE DELTA-ISOMERASE"/>
    <property type="match status" value="1"/>
</dbReference>
<sequence length="346" mass="37616">MVSQTEKRKVDHIKLCVEKDVAFKEKTTLLECVELDYKTLPEIALDDVNLETEFLGKTFSTPLMVSAITGGSQISKKINQDIAKACQELGIGMGLGSMRAMIESPSIADTYYVRDVAPDIFLAGNIGAAQLREYSPEIINKALESVGADALAIHLNAAQEVVQPEGDTDFSNVLSKIAEYVDEINVPVYAKEVGHGISFDVAKALKDVGVKAVDVQGAGGTSWTMVDSIRHKSGFGKTFREWGIPTAVSVVETKNALVGERQILASGGIRNGIEGIKSIILGADMVGVAMPILKAQQKSYKSLQNYLHNFTSEMAITSFLLGCKNIEELKKQEYVVLGKLKEWLNQ</sequence>
<dbReference type="Gene3D" id="3.20.20.70">
    <property type="entry name" value="Aldolase class I"/>
    <property type="match status" value="1"/>
</dbReference>
<keyword evidence="6 11" id="KW-0460">Magnesium</keyword>
<dbReference type="HAMAP" id="MF_00354">
    <property type="entry name" value="Idi_2"/>
    <property type="match status" value="1"/>
</dbReference>
<keyword evidence="4 11" id="KW-0288">FMN</keyword>
<evidence type="ECO:0000259" key="12">
    <source>
        <dbReference type="Pfam" id="PF01070"/>
    </source>
</evidence>
<dbReference type="InterPro" id="IPR000262">
    <property type="entry name" value="FMN-dep_DH"/>
</dbReference>
<reference evidence="13" key="1">
    <citation type="journal article" date="2021" name="ISME J.">
        <title>Mercury methylation by metabolically versatile and cosmopolitan marine bacteria.</title>
        <authorList>
            <person name="Lin H."/>
            <person name="Ascher D.B."/>
            <person name="Myung Y."/>
            <person name="Lamborg C.H."/>
            <person name="Hallam S.J."/>
            <person name="Gionfriddo C.M."/>
            <person name="Holt K.E."/>
            <person name="Moreau J.W."/>
        </authorList>
    </citation>
    <scope>NUCLEOTIDE SEQUENCE</scope>
    <source>
        <strain evidence="13">SI075_bin30</strain>
    </source>
</reference>
<dbReference type="InterPro" id="IPR013785">
    <property type="entry name" value="Aldolase_TIM"/>
</dbReference>
<keyword evidence="5 11" id="KW-0479">Metal-binding</keyword>
<feature type="binding site" evidence="11">
    <location>
        <position position="97"/>
    </location>
    <ligand>
        <name>FMN</name>
        <dbReference type="ChEBI" id="CHEBI:58210"/>
    </ligand>
</feature>
<dbReference type="Proteomes" id="UP000722459">
    <property type="component" value="Unassembled WGS sequence"/>
</dbReference>
<evidence type="ECO:0000256" key="1">
    <source>
        <dbReference type="ARBA" id="ARBA00001917"/>
    </source>
</evidence>
<dbReference type="AlphaFoldDB" id="A0A8T5GGX2"/>
<feature type="binding site" evidence="11">
    <location>
        <begin position="97"/>
        <end position="99"/>
    </location>
    <ligand>
        <name>substrate</name>
    </ligand>
</feature>
<dbReference type="GO" id="GO:0008299">
    <property type="term" value="P:isoprenoid biosynthetic process"/>
    <property type="evidence" value="ECO:0007669"/>
    <property type="project" value="UniProtKB-UniRule"/>
</dbReference>
<organism evidence="13 14">
    <name type="scientific">Candidatus Iainarchaeum sp</name>
    <dbReference type="NCBI Taxonomy" id="3101447"/>
    <lineage>
        <taxon>Archaea</taxon>
        <taxon>Candidatus Iainarchaeota</taxon>
        <taxon>Candidatus Iainarchaeia</taxon>
        <taxon>Candidatus Iainarchaeales</taxon>
        <taxon>Candidatus Iainarchaeaceae</taxon>
        <taxon>Candidatus Iainarchaeum</taxon>
    </lineage>
</organism>
<evidence type="ECO:0000256" key="4">
    <source>
        <dbReference type="ARBA" id="ARBA00022643"/>
    </source>
</evidence>
<dbReference type="NCBIfam" id="TIGR02151">
    <property type="entry name" value="IPP_isom_2"/>
    <property type="match status" value="1"/>
</dbReference>
<dbReference type="GO" id="GO:0000287">
    <property type="term" value="F:magnesium ion binding"/>
    <property type="evidence" value="ECO:0007669"/>
    <property type="project" value="UniProtKB-UniRule"/>
</dbReference>
<dbReference type="GO" id="GO:0005737">
    <property type="term" value="C:cytoplasm"/>
    <property type="evidence" value="ECO:0007669"/>
    <property type="project" value="UniProtKB-SubCell"/>
</dbReference>
<dbReference type="GO" id="GO:0016491">
    <property type="term" value="F:oxidoreductase activity"/>
    <property type="evidence" value="ECO:0007669"/>
    <property type="project" value="InterPro"/>
</dbReference>
<feature type="binding site" evidence="11">
    <location>
        <position position="221"/>
    </location>
    <ligand>
        <name>FMN</name>
        <dbReference type="ChEBI" id="CHEBI:58210"/>
    </ligand>
</feature>
<comment type="cofactor">
    <cofactor evidence="11">
        <name>Mg(2+)</name>
        <dbReference type="ChEBI" id="CHEBI:18420"/>
    </cofactor>
</comment>
<evidence type="ECO:0000256" key="5">
    <source>
        <dbReference type="ARBA" id="ARBA00022723"/>
    </source>
</evidence>
<feature type="binding site" evidence="11">
    <location>
        <begin position="8"/>
        <end position="9"/>
    </location>
    <ligand>
        <name>substrate</name>
    </ligand>
</feature>
<feature type="binding site" evidence="11">
    <location>
        <position position="160"/>
    </location>
    <ligand>
        <name>Mg(2+)</name>
        <dbReference type="ChEBI" id="CHEBI:18420"/>
    </ligand>
</feature>
<comment type="similarity">
    <text evidence="11">Belongs to the IPP isomerase type 2 family.</text>
</comment>
<keyword evidence="8 11" id="KW-0414">Isoprene biosynthesis</keyword>
<feature type="binding site" evidence="11">
    <location>
        <begin position="268"/>
        <end position="270"/>
    </location>
    <ligand>
        <name>FMN</name>
        <dbReference type="ChEBI" id="CHEBI:58210"/>
    </ligand>
</feature>
<keyword evidence="2 11" id="KW-0963">Cytoplasm</keyword>
<feature type="binding site" evidence="11">
    <location>
        <position position="66"/>
    </location>
    <ligand>
        <name>FMN</name>
        <dbReference type="ChEBI" id="CHEBI:58210"/>
    </ligand>
</feature>
<dbReference type="PANTHER" id="PTHR43665">
    <property type="entry name" value="ISOPENTENYL-DIPHOSPHATE DELTA-ISOMERASE"/>
    <property type="match status" value="1"/>
</dbReference>
<dbReference type="EC" id="5.3.3.2" evidence="11"/>
<dbReference type="GO" id="GO:0004452">
    <property type="term" value="F:isopentenyl-diphosphate delta-isomerase activity"/>
    <property type="evidence" value="ECO:0007669"/>
    <property type="project" value="UniProtKB-UniRule"/>
</dbReference>